<dbReference type="PROSITE" id="PS50249">
    <property type="entry name" value="MPN"/>
    <property type="match status" value="1"/>
</dbReference>
<accession>A0A504Z4G9</accession>
<dbReference type="GO" id="GO:0003743">
    <property type="term" value="F:translation initiation factor activity"/>
    <property type="evidence" value="ECO:0007669"/>
    <property type="project" value="UniProtKB-KW"/>
</dbReference>
<evidence type="ECO:0000259" key="1">
    <source>
        <dbReference type="PROSITE" id="PS50249"/>
    </source>
</evidence>
<reference evidence="2 3" key="1">
    <citation type="submission" date="2019-04" db="EMBL/GenBank/DDBJ databases">
        <title>Annotation for the trematode Fasciola gigantica.</title>
        <authorList>
            <person name="Choi Y.-J."/>
        </authorList>
    </citation>
    <scope>NUCLEOTIDE SEQUENCE [LARGE SCALE GENOMIC DNA]</scope>
    <source>
        <strain evidence="2">Uganda_cow_1</strain>
    </source>
</reference>
<dbReference type="Proteomes" id="UP000316759">
    <property type="component" value="Unassembled WGS sequence"/>
</dbReference>
<dbReference type="GO" id="GO:0071541">
    <property type="term" value="C:eukaryotic translation initiation factor 3 complex, eIF3m"/>
    <property type="evidence" value="ECO:0007669"/>
    <property type="project" value="TreeGrafter"/>
</dbReference>
<comment type="caution">
    <text evidence="2">The sequence shown here is derived from an EMBL/GenBank/DDBJ whole genome shotgun (WGS) entry which is preliminary data.</text>
</comment>
<keyword evidence="3" id="KW-1185">Reference proteome</keyword>
<dbReference type="PANTHER" id="PTHR10540">
    <property type="entry name" value="EUKARYOTIC TRANSLATION INITIATION FACTOR 3 SUBUNIT F-RELATED"/>
    <property type="match status" value="1"/>
</dbReference>
<dbReference type="Pfam" id="PF01398">
    <property type="entry name" value="JAB"/>
    <property type="match status" value="1"/>
</dbReference>
<dbReference type="STRING" id="46835.A0A504Z4G9"/>
<dbReference type="EMBL" id="SUNJ01000817">
    <property type="protein sequence ID" value="TPP67321.1"/>
    <property type="molecule type" value="Genomic_DNA"/>
</dbReference>
<dbReference type="GO" id="GO:0008237">
    <property type="term" value="F:metallopeptidase activity"/>
    <property type="evidence" value="ECO:0007669"/>
    <property type="project" value="InterPro"/>
</dbReference>
<sequence length="85" mass="9246">MESGATVHVHPVVLASIVDAYERRSEGSETVVGTLLGTFGKGIIEVTDCFVVLHKESGNIVMMDFEFGKNMGQLERQVLPSSISY</sequence>
<dbReference type="InterPro" id="IPR037518">
    <property type="entry name" value="MPN"/>
</dbReference>
<dbReference type="PANTHER" id="PTHR10540:SF6">
    <property type="entry name" value="EUKARYOTIC TRANSLATION INITIATION FACTOR 3 SUBUNIT F"/>
    <property type="match status" value="1"/>
</dbReference>
<name>A0A504Z4G9_FASGI</name>
<protein>
    <submittedName>
        <fullName evidence="2">Eukaryotic translation initiation factor 3 subunit 5</fullName>
    </submittedName>
</protein>
<feature type="domain" description="MPN" evidence="1">
    <location>
        <begin position="7"/>
        <end position="85"/>
    </location>
</feature>
<proteinExistence type="predicted"/>
<keyword evidence="2" id="KW-0396">Initiation factor</keyword>
<gene>
    <name evidence="2" type="ORF">FGIG_09469</name>
</gene>
<dbReference type="AlphaFoldDB" id="A0A504Z4G9"/>
<keyword evidence="2" id="KW-0648">Protein biosynthesis</keyword>
<dbReference type="OrthoDB" id="25498at2759"/>
<dbReference type="Gene3D" id="3.40.140.10">
    <property type="entry name" value="Cytidine Deaminase, domain 2"/>
    <property type="match status" value="1"/>
</dbReference>
<evidence type="ECO:0000313" key="3">
    <source>
        <dbReference type="Proteomes" id="UP000316759"/>
    </source>
</evidence>
<dbReference type="GO" id="GO:0031369">
    <property type="term" value="F:translation initiation factor binding"/>
    <property type="evidence" value="ECO:0007669"/>
    <property type="project" value="TreeGrafter"/>
</dbReference>
<evidence type="ECO:0000313" key="2">
    <source>
        <dbReference type="EMBL" id="TPP67321.1"/>
    </source>
</evidence>
<organism evidence="2 3">
    <name type="scientific">Fasciola gigantica</name>
    <name type="common">Giant liver fluke</name>
    <dbReference type="NCBI Taxonomy" id="46835"/>
    <lineage>
        <taxon>Eukaryota</taxon>
        <taxon>Metazoa</taxon>
        <taxon>Spiralia</taxon>
        <taxon>Lophotrochozoa</taxon>
        <taxon>Platyhelminthes</taxon>
        <taxon>Trematoda</taxon>
        <taxon>Digenea</taxon>
        <taxon>Plagiorchiida</taxon>
        <taxon>Echinostomata</taxon>
        <taxon>Echinostomatoidea</taxon>
        <taxon>Fasciolidae</taxon>
        <taxon>Fasciola</taxon>
    </lineage>
</organism>
<dbReference type="InterPro" id="IPR000555">
    <property type="entry name" value="JAMM/MPN+_dom"/>
</dbReference>